<evidence type="ECO:0000313" key="1">
    <source>
        <dbReference type="EMBL" id="EKV13919.1"/>
    </source>
</evidence>
<reference evidence="2" key="1">
    <citation type="journal article" date="2012" name="BMC Genomics">
        <title>Genome sequence of the necrotrophic fungus Penicillium digitatum, the main postharvest pathogen of citrus.</title>
        <authorList>
            <person name="Marcet-Houben M."/>
            <person name="Ballester A.-R."/>
            <person name="de la Fuente B."/>
            <person name="Harries E."/>
            <person name="Marcos J.F."/>
            <person name="Gonzalez-Candelas L."/>
            <person name="Gabaldon T."/>
        </authorList>
    </citation>
    <scope>NUCLEOTIDE SEQUENCE [LARGE SCALE GENOMIC DNA]</scope>
    <source>
        <strain evidence="2">PHI26 / CECT 20796</strain>
    </source>
</reference>
<keyword evidence="2" id="KW-1185">Reference proteome</keyword>
<proteinExistence type="predicted"/>
<sequence>MYVTSTRIGDTRVDDANADTCSNVIAGPFCPTLQGGPRPIIHHATMSTVLITHGEDPPGSAPCTSPLLFCVERISVMATRRGISNQGLKSCEGPGQNSGQIL</sequence>
<accession>K9FXW9</accession>
<evidence type="ECO:0000313" key="2">
    <source>
        <dbReference type="Proteomes" id="UP000009882"/>
    </source>
</evidence>
<comment type="caution">
    <text evidence="1">The sequence shown here is derived from an EMBL/GenBank/DDBJ whole genome shotgun (WGS) entry which is preliminary data.</text>
</comment>
<organism evidence="1 2">
    <name type="scientific">Penicillium digitatum (strain PHI26 / CECT 20796)</name>
    <name type="common">Green mold</name>
    <dbReference type="NCBI Taxonomy" id="1170229"/>
    <lineage>
        <taxon>Eukaryota</taxon>
        <taxon>Fungi</taxon>
        <taxon>Dikarya</taxon>
        <taxon>Ascomycota</taxon>
        <taxon>Pezizomycotina</taxon>
        <taxon>Eurotiomycetes</taxon>
        <taxon>Eurotiomycetidae</taxon>
        <taxon>Eurotiales</taxon>
        <taxon>Aspergillaceae</taxon>
        <taxon>Penicillium</taxon>
    </lineage>
</organism>
<dbReference type="HOGENOM" id="CLU_2278385_0_0_1"/>
<protein>
    <submittedName>
        <fullName evidence="1">Uncharacterized protein</fullName>
    </submittedName>
</protein>
<dbReference type="InParanoid" id="K9FXW9"/>
<name>K9FXW9_PEND2</name>
<dbReference type="AlphaFoldDB" id="K9FXW9"/>
<dbReference type="EMBL" id="AKCT01000149">
    <property type="protein sequence ID" value="EKV13919.1"/>
    <property type="molecule type" value="Genomic_DNA"/>
</dbReference>
<dbReference type="Proteomes" id="UP000009882">
    <property type="component" value="Unassembled WGS sequence"/>
</dbReference>
<gene>
    <name evidence="1" type="ORF">PDIG_35720</name>
</gene>